<dbReference type="RefSeq" id="WP_025709239.1">
    <property type="nucleotide sequence ID" value="NZ_CP009287.1"/>
</dbReference>
<name>A0A089MAE9_9BACL</name>
<evidence type="ECO:0000313" key="1">
    <source>
        <dbReference type="EMBL" id="AIQ68423.1"/>
    </source>
</evidence>
<dbReference type="HOGENOM" id="CLU_172529_1_0_9"/>
<sequence length="73" mass="8108">MSFIYKVLVSDMELLAAALSEVNVTVAVKSGAGVVEPGGPIRAYTPNSVRIRGLSYNRELHEFRVTLEWKEQN</sequence>
<organism evidence="1 2">
    <name type="scientific">Paenibacillus graminis</name>
    <dbReference type="NCBI Taxonomy" id="189425"/>
    <lineage>
        <taxon>Bacteria</taxon>
        <taxon>Bacillati</taxon>
        <taxon>Bacillota</taxon>
        <taxon>Bacilli</taxon>
        <taxon>Bacillales</taxon>
        <taxon>Paenibacillaceae</taxon>
        <taxon>Paenibacillus</taxon>
    </lineage>
</organism>
<dbReference type="eggNOG" id="ENOG5030I42">
    <property type="taxonomic scope" value="Bacteria"/>
</dbReference>
<protein>
    <submittedName>
        <fullName evidence="1">Uncharacterized protein</fullName>
    </submittedName>
</protein>
<gene>
    <name evidence="1" type="ORF">PGRAT_12970</name>
</gene>
<reference evidence="1 2" key="1">
    <citation type="submission" date="2014-08" db="EMBL/GenBank/DDBJ databases">
        <title>Comparative genomics of the Paenibacillus odorifer group.</title>
        <authorList>
            <person name="den Bakker H.C."/>
            <person name="Tsai Y.-C."/>
            <person name="Martin N."/>
            <person name="Korlach J."/>
            <person name="Wiedmann M."/>
        </authorList>
    </citation>
    <scope>NUCLEOTIDE SEQUENCE [LARGE SCALE GENOMIC DNA]</scope>
    <source>
        <strain evidence="1 2">DSM 15220</strain>
    </source>
</reference>
<proteinExistence type="predicted"/>
<evidence type="ECO:0000313" key="2">
    <source>
        <dbReference type="Proteomes" id="UP000029500"/>
    </source>
</evidence>
<accession>A0A089MAE9</accession>
<dbReference type="Proteomes" id="UP000029500">
    <property type="component" value="Chromosome"/>
</dbReference>
<dbReference type="OrthoDB" id="2651001at2"/>
<dbReference type="AlphaFoldDB" id="A0A089MAE9"/>
<dbReference type="EMBL" id="CP009287">
    <property type="protein sequence ID" value="AIQ68423.1"/>
    <property type="molecule type" value="Genomic_DNA"/>
</dbReference>
<dbReference type="KEGG" id="pgm:PGRAT_12970"/>
<keyword evidence="2" id="KW-1185">Reference proteome</keyword>